<feature type="domain" description="TRASH" evidence="2">
    <location>
        <begin position="231"/>
        <end position="266"/>
    </location>
</feature>
<feature type="compositionally biased region" description="Basic and acidic residues" evidence="1">
    <location>
        <begin position="204"/>
        <end position="215"/>
    </location>
</feature>
<evidence type="ECO:0000259" key="2">
    <source>
        <dbReference type="SMART" id="SM00746"/>
    </source>
</evidence>
<reference evidence="3" key="1">
    <citation type="submission" date="2018-05" db="EMBL/GenBank/DDBJ databases">
        <authorList>
            <person name="Lanie J.A."/>
            <person name="Ng W.-L."/>
            <person name="Kazmierczak K.M."/>
            <person name="Andrzejewski T.M."/>
            <person name="Davidsen T.M."/>
            <person name="Wayne K.J."/>
            <person name="Tettelin H."/>
            <person name="Glass J.I."/>
            <person name="Rusch D."/>
            <person name="Podicherti R."/>
            <person name="Tsui H.-C.T."/>
            <person name="Winkler M.E."/>
        </authorList>
    </citation>
    <scope>NUCLEOTIDE SEQUENCE</scope>
</reference>
<dbReference type="AlphaFoldDB" id="A0A382MJV5"/>
<proteinExistence type="predicted"/>
<evidence type="ECO:0000313" key="3">
    <source>
        <dbReference type="EMBL" id="SVC47682.1"/>
    </source>
</evidence>
<feature type="region of interest" description="Disordered" evidence="1">
    <location>
        <begin position="1"/>
        <end position="27"/>
    </location>
</feature>
<sequence>RKAAEKILKNPPKKKSTTTSLEPKLPEVPPADAKALAALEKLGILAMPIAQNTNALYLNASYVGEKFGDEQAKKLVGVSGQLLWLNLARTKVSDAGLAEVAKSGQLTRLHLENTGITDAGLAHVAKLTNLEYLNLYGTKVSDKGMAHLKKLKKLRKIFLWKTGVTKKGATDLRNAYVDAKAVAKLETDRDRLKGEVDKFREGKEKEVGKLEESAKKAGSTAASEEPVNAKCPVTGKDLDKSKKSVLEGQTVAFCCNNCKGKFDKDPSAFRGKLKDFKPSEAYAKAKEKVDAAKDALDEGVEERQGALRTVLVKLRTAGPLINLGWDADKVEPKKDDKQAKAGEPVNKKCPISGKPIDKGQTFVFKGQTVAFCCGNCKAKFEKEP</sequence>
<name>A0A382MJV5_9ZZZZ</name>
<dbReference type="Gene3D" id="3.80.10.10">
    <property type="entry name" value="Ribonuclease Inhibitor"/>
    <property type="match status" value="1"/>
</dbReference>
<feature type="non-terminal residue" evidence="3">
    <location>
        <position position="1"/>
    </location>
</feature>
<protein>
    <recommendedName>
        <fullName evidence="2">TRASH domain-containing protein</fullName>
    </recommendedName>
</protein>
<dbReference type="InterPro" id="IPR011017">
    <property type="entry name" value="TRASH_dom"/>
</dbReference>
<feature type="domain" description="TRASH" evidence="2">
    <location>
        <begin position="349"/>
        <end position="384"/>
    </location>
</feature>
<feature type="region of interest" description="Disordered" evidence="1">
    <location>
        <begin position="204"/>
        <end position="224"/>
    </location>
</feature>
<evidence type="ECO:0000256" key="1">
    <source>
        <dbReference type="SAM" id="MobiDB-lite"/>
    </source>
</evidence>
<organism evidence="3">
    <name type="scientific">marine metagenome</name>
    <dbReference type="NCBI Taxonomy" id="408172"/>
    <lineage>
        <taxon>unclassified sequences</taxon>
        <taxon>metagenomes</taxon>
        <taxon>ecological metagenomes</taxon>
    </lineage>
</organism>
<dbReference type="SMART" id="SM00746">
    <property type="entry name" value="TRASH"/>
    <property type="match status" value="2"/>
</dbReference>
<dbReference type="SUPFAM" id="SSF52047">
    <property type="entry name" value="RNI-like"/>
    <property type="match status" value="1"/>
</dbReference>
<dbReference type="InterPro" id="IPR032675">
    <property type="entry name" value="LRR_dom_sf"/>
</dbReference>
<feature type="non-terminal residue" evidence="3">
    <location>
        <position position="384"/>
    </location>
</feature>
<dbReference type="EMBL" id="UINC01093335">
    <property type="protein sequence ID" value="SVC47682.1"/>
    <property type="molecule type" value="Genomic_DNA"/>
</dbReference>
<accession>A0A382MJV5</accession>
<gene>
    <name evidence="3" type="ORF">METZ01_LOCUS300536</name>
</gene>